<keyword evidence="1 2" id="KW-0378">Hydrolase</keyword>
<protein>
    <submittedName>
        <fullName evidence="2">Glycosyl hydrolase family</fullName>
    </submittedName>
</protein>
<sequence length="389" mass="44027">MSSHGIRRDQVHTTIGLLIKQLVGLTDSSSKYLVHLSDGRIIDTKGWNGWDWTHGVGLYGIWKYYELTGNPEHLTIIENWFDSHFQAGSTEKNINTMSVFLTLACVYEKTRNPIYLPWLEAWAEWAYRDLPRTQYGGMQHITYVKDNTEQLWDDTLMMTALPLAKIGKLLGRPHYVEEALRQMLILIQYLFDHRTGLFFHGWKFESRDDGQAGHNFADARWARGNSWLTIVIPEMLELLQDDDSSPALGALRHHLINTLTAQCRALAKHQDPDTGLWRTLLDHSESSGSYPEASATAGFAYGMLKARRLRLLPLEVGLQSVTRTYDEIATAAIKGVLNNVSPEGELLQASFGTGMGDTLQFYKDVPKTAMPYGQAMAIMALAEVARLFY</sequence>
<dbReference type="OrthoDB" id="2305845at2759"/>
<dbReference type="PANTHER" id="PTHR33886:SF8">
    <property type="entry name" value="UNSATURATED RHAMNOGALACTURONAN HYDROLASE (EUROFUNG)"/>
    <property type="match status" value="1"/>
</dbReference>
<reference evidence="2 3" key="1">
    <citation type="submission" date="2020-01" db="EMBL/GenBank/DDBJ databases">
        <title>Identification and distribution of gene clusters putatively required for synthesis of sphingolipid metabolism inhibitors in phylogenetically diverse species of the filamentous fungus Fusarium.</title>
        <authorList>
            <person name="Kim H.-S."/>
            <person name="Busman M."/>
            <person name="Brown D.W."/>
            <person name="Divon H."/>
            <person name="Uhlig S."/>
            <person name="Proctor R.H."/>
        </authorList>
    </citation>
    <scope>NUCLEOTIDE SEQUENCE [LARGE SCALE GENOMIC DNA]</scope>
    <source>
        <strain evidence="2 3">NRRL 20459</strain>
    </source>
</reference>
<dbReference type="SUPFAM" id="SSF48208">
    <property type="entry name" value="Six-hairpin glycosidases"/>
    <property type="match status" value="1"/>
</dbReference>
<proteinExistence type="predicted"/>
<dbReference type="Proteomes" id="UP000554235">
    <property type="component" value="Unassembled WGS sequence"/>
</dbReference>
<dbReference type="InterPro" id="IPR010905">
    <property type="entry name" value="Glyco_hydro_88"/>
</dbReference>
<dbReference type="InterPro" id="IPR052043">
    <property type="entry name" value="PolySaccharide_Degr_Enz"/>
</dbReference>
<dbReference type="InterPro" id="IPR008928">
    <property type="entry name" value="6-hairpin_glycosidase_sf"/>
</dbReference>
<dbReference type="InterPro" id="IPR012341">
    <property type="entry name" value="6hp_glycosidase-like_sf"/>
</dbReference>
<comment type="caution">
    <text evidence="2">The sequence shown here is derived from an EMBL/GenBank/DDBJ whole genome shotgun (WGS) entry which is preliminary data.</text>
</comment>
<dbReference type="EMBL" id="JAADYS010000449">
    <property type="protein sequence ID" value="KAF4469659.1"/>
    <property type="molecule type" value="Genomic_DNA"/>
</dbReference>
<keyword evidence="3" id="KW-1185">Reference proteome</keyword>
<gene>
    <name evidence="2" type="ORF">FALBO_3444</name>
</gene>
<evidence type="ECO:0000313" key="3">
    <source>
        <dbReference type="Proteomes" id="UP000554235"/>
    </source>
</evidence>
<dbReference type="AlphaFoldDB" id="A0A8H4LLJ1"/>
<dbReference type="GO" id="GO:0016787">
    <property type="term" value="F:hydrolase activity"/>
    <property type="evidence" value="ECO:0007669"/>
    <property type="project" value="UniProtKB-KW"/>
</dbReference>
<dbReference type="PANTHER" id="PTHR33886">
    <property type="entry name" value="UNSATURATED RHAMNOGALACTURONAN HYDROLASE (EUROFUNG)"/>
    <property type="match status" value="1"/>
</dbReference>
<accession>A0A8H4LLJ1</accession>
<evidence type="ECO:0000256" key="1">
    <source>
        <dbReference type="ARBA" id="ARBA00022801"/>
    </source>
</evidence>
<dbReference type="GO" id="GO:0005975">
    <property type="term" value="P:carbohydrate metabolic process"/>
    <property type="evidence" value="ECO:0007669"/>
    <property type="project" value="InterPro"/>
</dbReference>
<dbReference type="Gene3D" id="1.50.10.10">
    <property type="match status" value="1"/>
</dbReference>
<name>A0A8H4LLJ1_9HYPO</name>
<organism evidence="2 3">
    <name type="scientific">Fusarium albosuccineum</name>
    <dbReference type="NCBI Taxonomy" id="1237068"/>
    <lineage>
        <taxon>Eukaryota</taxon>
        <taxon>Fungi</taxon>
        <taxon>Dikarya</taxon>
        <taxon>Ascomycota</taxon>
        <taxon>Pezizomycotina</taxon>
        <taxon>Sordariomycetes</taxon>
        <taxon>Hypocreomycetidae</taxon>
        <taxon>Hypocreales</taxon>
        <taxon>Nectriaceae</taxon>
        <taxon>Fusarium</taxon>
        <taxon>Fusarium decemcellulare species complex</taxon>
    </lineage>
</organism>
<evidence type="ECO:0000313" key="2">
    <source>
        <dbReference type="EMBL" id="KAF4469659.1"/>
    </source>
</evidence>
<dbReference type="Pfam" id="PF07470">
    <property type="entry name" value="Glyco_hydro_88"/>
    <property type="match status" value="1"/>
</dbReference>